<dbReference type="Pfam" id="PF13489">
    <property type="entry name" value="Methyltransf_23"/>
    <property type="match status" value="1"/>
</dbReference>
<proteinExistence type="predicted"/>
<name>A0AA96CWD6_9BACT</name>
<dbReference type="AlphaFoldDB" id="A0AA96CWD6"/>
<organism evidence="1">
    <name type="scientific">Arcobacter sp. AZ-2023</name>
    <dbReference type="NCBI Taxonomy" id="3074453"/>
    <lineage>
        <taxon>Bacteria</taxon>
        <taxon>Pseudomonadati</taxon>
        <taxon>Campylobacterota</taxon>
        <taxon>Epsilonproteobacteria</taxon>
        <taxon>Campylobacterales</taxon>
        <taxon>Arcobacteraceae</taxon>
        <taxon>Arcobacter</taxon>
    </lineage>
</organism>
<accession>A0AA96CWD6</accession>
<dbReference type="InterPro" id="IPR029063">
    <property type="entry name" value="SAM-dependent_MTases_sf"/>
</dbReference>
<dbReference type="Gene3D" id="3.40.50.720">
    <property type="entry name" value="NAD(P)-binding Rossmann-like Domain"/>
    <property type="match status" value="1"/>
</dbReference>
<dbReference type="PANTHER" id="PTHR43861">
    <property type="entry name" value="TRANS-ACONITATE 2-METHYLTRANSFERASE-RELATED"/>
    <property type="match status" value="1"/>
</dbReference>
<dbReference type="GO" id="GO:0032259">
    <property type="term" value="P:methylation"/>
    <property type="evidence" value="ECO:0007669"/>
    <property type="project" value="UniProtKB-KW"/>
</dbReference>
<dbReference type="Gene3D" id="3.40.50.150">
    <property type="entry name" value="Vaccinia Virus protein VP39"/>
    <property type="match status" value="1"/>
</dbReference>
<dbReference type="PANTHER" id="PTHR43861:SF6">
    <property type="entry name" value="METHYLTRANSFERASE TYPE 11"/>
    <property type="match status" value="1"/>
</dbReference>
<reference evidence="1" key="1">
    <citation type="submission" date="2023-09" db="EMBL/GenBank/DDBJ databases">
        <title>Arcobacter tbilisiensis sp. nov. isolated from chicken meat in Tbilisi, Georgia.</title>
        <authorList>
            <person name="Matthias R."/>
            <person name="Zautner A.E."/>
        </authorList>
    </citation>
    <scope>NUCLEOTIDE SEQUENCE</scope>
    <source>
        <strain evidence="1">LEO 107</strain>
    </source>
</reference>
<keyword evidence="1" id="KW-0808">Transferase</keyword>
<gene>
    <name evidence="1" type="ORF">RJG54_00865</name>
</gene>
<dbReference type="EC" id="2.1.1.-" evidence="1"/>
<dbReference type="EMBL" id="CP134846">
    <property type="protein sequence ID" value="WNL16977.1"/>
    <property type="molecule type" value="Genomic_DNA"/>
</dbReference>
<dbReference type="SUPFAM" id="SSF53335">
    <property type="entry name" value="S-adenosyl-L-methionine-dependent methyltransferases"/>
    <property type="match status" value="1"/>
</dbReference>
<sequence length="383" mass="44356">MKNKIVNINNMAIYWRLKDDCADIHSNIITNKTLKFYYDDKLLLIRQEIDEKLKLTLEYIYKEEFNVGYLQDEHTFSNSYGRDLMSFIEATLSNYKNIKTILEIGCGGCYVLGTLNNVGYEVIGVDPSPIAVKAGKDKKLTVINDFYPTKKYSKKVDCIFHSDVLEHIDTPINFLKEQYEGLNNEGILIISVPDCTESIKIGDVSMALHQHINYFTINSLKNIVERAGFEVLDIRKAGYGGSLYCSAVKKEKLLLVNEKLDLESNLFFEKANRNILKFQHIIDNLLLQHKSIGFYMPLRAIPYIFTLTDTIKFRFFDDTKHWHNKYFDGVNIPIENFQDLEQHPVDVIFIMSLTFDHVIIEKISKSSINNIEMITLRDILDAK</sequence>
<dbReference type="GO" id="GO:0008168">
    <property type="term" value="F:methyltransferase activity"/>
    <property type="evidence" value="ECO:0007669"/>
    <property type="project" value="UniProtKB-KW"/>
</dbReference>
<evidence type="ECO:0000313" key="1">
    <source>
        <dbReference type="EMBL" id="WNL16977.1"/>
    </source>
</evidence>
<dbReference type="CDD" id="cd02440">
    <property type="entry name" value="AdoMet_MTases"/>
    <property type="match status" value="1"/>
</dbReference>
<keyword evidence="1" id="KW-0489">Methyltransferase</keyword>
<protein>
    <submittedName>
        <fullName evidence="1">Class I SAM-dependent methyltransferase</fullName>
        <ecNumber evidence="1">2.1.1.-</ecNumber>
    </submittedName>
</protein>